<sequence>MLAIRLSLSSLLFFSTVNAASVHVYANCPYEVSCALVDGTPPGTAHPPRPDSPSFRPVGAGFHVDNLRENVGQGIHCVRSTDTSNEALLEWMYNTAEAVPTIWWDGSLVDGDPFHHEGFHVSTGRQQPPPGPSPFDRCWDIHCPAGGCADAQVYHLPEDDRNPSDNNPMRACPQDVSLIWSICLG</sequence>
<name>A0ABR0K1R4_9EURO</name>
<dbReference type="EMBL" id="JAVRRG010000123">
    <property type="protein sequence ID" value="KAK5083247.1"/>
    <property type="molecule type" value="Genomic_DNA"/>
</dbReference>
<reference evidence="2 3" key="1">
    <citation type="submission" date="2023-08" db="EMBL/GenBank/DDBJ databases">
        <title>Black Yeasts Isolated from many extreme environments.</title>
        <authorList>
            <person name="Coleine C."/>
            <person name="Stajich J.E."/>
            <person name="Selbmann L."/>
        </authorList>
    </citation>
    <scope>NUCLEOTIDE SEQUENCE [LARGE SCALE GENOMIC DNA]</scope>
    <source>
        <strain evidence="2 3">CCFEE 5885</strain>
    </source>
</reference>
<keyword evidence="3" id="KW-1185">Reference proteome</keyword>
<evidence type="ECO:0000313" key="2">
    <source>
        <dbReference type="EMBL" id="KAK5083247.1"/>
    </source>
</evidence>
<evidence type="ECO:0000256" key="1">
    <source>
        <dbReference type="SAM" id="SignalP"/>
    </source>
</evidence>
<feature type="chain" id="PRO_5045672104" evidence="1">
    <location>
        <begin position="20"/>
        <end position="185"/>
    </location>
</feature>
<dbReference type="Proteomes" id="UP001345013">
    <property type="component" value="Unassembled WGS sequence"/>
</dbReference>
<keyword evidence="1" id="KW-0732">Signal</keyword>
<dbReference type="InterPro" id="IPR006771">
    <property type="entry name" value="CetA-like"/>
</dbReference>
<comment type="caution">
    <text evidence="2">The sequence shown here is derived from an EMBL/GenBank/DDBJ whole genome shotgun (WGS) entry which is preliminary data.</text>
</comment>
<accession>A0ABR0K1R4</accession>
<proteinExistence type="predicted"/>
<organism evidence="2 3">
    <name type="scientific">Lithohypha guttulata</name>
    <dbReference type="NCBI Taxonomy" id="1690604"/>
    <lineage>
        <taxon>Eukaryota</taxon>
        <taxon>Fungi</taxon>
        <taxon>Dikarya</taxon>
        <taxon>Ascomycota</taxon>
        <taxon>Pezizomycotina</taxon>
        <taxon>Eurotiomycetes</taxon>
        <taxon>Chaetothyriomycetidae</taxon>
        <taxon>Chaetothyriales</taxon>
        <taxon>Trichomeriaceae</taxon>
        <taxon>Lithohypha</taxon>
    </lineage>
</organism>
<gene>
    <name evidence="2" type="ORF">LTR24_007809</name>
</gene>
<evidence type="ECO:0000313" key="3">
    <source>
        <dbReference type="Proteomes" id="UP001345013"/>
    </source>
</evidence>
<feature type="signal peptide" evidence="1">
    <location>
        <begin position="1"/>
        <end position="19"/>
    </location>
</feature>
<protein>
    <submittedName>
        <fullName evidence="2">Uncharacterized protein</fullName>
    </submittedName>
</protein>
<dbReference type="Pfam" id="PF04681">
    <property type="entry name" value="Bys1"/>
    <property type="match status" value="1"/>
</dbReference>